<dbReference type="EMBL" id="QETB01000001">
    <property type="protein sequence ID" value="PWF26855.1"/>
    <property type="molecule type" value="Genomic_DNA"/>
</dbReference>
<protein>
    <submittedName>
        <fullName evidence="3">PadR family transcriptional regulator</fullName>
    </submittedName>
</protein>
<reference evidence="4" key="1">
    <citation type="submission" date="2018-05" db="EMBL/GenBank/DDBJ databases">
        <authorList>
            <person name="Li Y."/>
        </authorList>
    </citation>
    <scope>NUCLEOTIDE SEQUENCE [LARGE SCALE GENOMIC DNA]</scope>
    <source>
        <strain evidence="4">sk1b4</strain>
    </source>
</reference>
<dbReference type="InterPro" id="IPR052509">
    <property type="entry name" value="Metal_resp_DNA-bind_regulator"/>
</dbReference>
<sequence length="226" mass="25268">MPTSTSRSQVLNLAILGYLAQGPQHGYALRKALNLSLGTFRTLSYGSLYPALRRLEADGLIESHEDPKIPGTRRKRITYSISGAGHDYLDNQLSSAGPSDWEDGTFDVRFTMFSSTDSATRLRILEGRYARMLERREALVLWADTAARHADAYVTELANHGLDQVNAEVQWLERMIEEERAIQKPTPTRRAPRTPQKGSQKEKASQQGTKATGGHQTTSREPIKEN</sequence>
<dbReference type="InterPro" id="IPR036388">
    <property type="entry name" value="WH-like_DNA-bd_sf"/>
</dbReference>
<dbReference type="InterPro" id="IPR036390">
    <property type="entry name" value="WH_DNA-bd_sf"/>
</dbReference>
<evidence type="ECO:0000256" key="1">
    <source>
        <dbReference type="SAM" id="MobiDB-lite"/>
    </source>
</evidence>
<dbReference type="AlphaFoldDB" id="A0A2V1K8R6"/>
<dbReference type="InterPro" id="IPR005149">
    <property type="entry name" value="Tscrpt_reg_PadR_N"/>
</dbReference>
<dbReference type="RefSeq" id="WP_109092357.1">
    <property type="nucleotide sequence ID" value="NZ_CAMELQ010000051.1"/>
</dbReference>
<evidence type="ECO:0000313" key="3">
    <source>
        <dbReference type="EMBL" id="PWF26855.1"/>
    </source>
</evidence>
<dbReference type="Pfam" id="PF03551">
    <property type="entry name" value="PadR"/>
    <property type="match status" value="1"/>
</dbReference>
<evidence type="ECO:0000259" key="2">
    <source>
        <dbReference type="Pfam" id="PF03551"/>
    </source>
</evidence>
<proteinExistence type="predicted"/>
<dbReference type="Proteomes" id="UP000245283">
    <property type="component" value="Unassembled WGS sequence"/>
</dbReference>
<dbReference type="SUPFAM" id="SSF46785">
    <property type="entry name" value="Winged helix' DNA-binding domain"/>
    <property type="match status" value="1"/>
</dbReference>
<feature type="compositionally biased region" description="Low complexity" evidence="1">
    <location>
        <begin position="185"/>
        <end position="195"/>
    </location>
</feature>
<dbReference type="Gene3D" id="1.10.10.10">
    <property type="entry name" value="Winged helix-like DNA-binding domain superfamily/Winged helix DNA-binding domain"/>
    <property type="match status" value="1"/>
</dbReference>
<dbReference type="PANTHER" id="PTHR33169:SF26">
    <property type="entry name" value="CONSERVED PROTEIN"/>
    <property type="match status" value="1"/>
</dbReference>
<name>A0A2V1K8R6_9ACTO</name>
<feature type="domain" description="Transcription regulator PadR N-terminal" evidence="2">
    <location>
        <begin position="15"/>
        <end position="90"/>
    </location>
</feature>
<dbReference type="PANTHER" id="PTHR33169">
    <property type="entry name" value="PADR-FAMILY TRANSCRIPTIONAL REGULATOR"/>
    <property type="match status" value="1"/>
</dbReference>
<organism evidence="3 4">
    <name type="scientific">Ancrocorticia populi</name>
    <dbReference type="NCBI Taxonomy" id="2175228"/>
    <lineage>
        <taxon>Bacteria</taxon>
        <taxon>Bacillati</taxon>
        <taxon>Actinomycetota</taxon>
        <taxon>Actinomycetes</taxon>
        <taxon>Actinomycetales</taxon>
        <taxon>Actinomycetaceae</taxon>
        <taxon>Ancrocorticia</taxon>
    </lineage>
</organism>
<gene>
    <name evidence="3" type="ORF">DD236_00035</name>
</gene>
<feature type="region of interest" description="Disordered" evidence="1">
    <location>
        <begin position="180"/>
        <end position="226"/>
    </location>
</feature>
<keyword evidence="4" id="KW-1185">Reference proteome</keyword>
<feature type="compositionally biased region" description="Polar residues" evidence="1">
    <location>
        <begin position="205"/>
        <end position="220"/>
    </location>
</feature>
<dbReference type="OrthoDB" id="2374094at2"/>
<accession>A0A2V1K8R6</accession>
<comment type="caution">
    <text evidence="3">The sequence shown here is derived from an EMBL/GenBank/DDBJ whole genome shotgun (WGS) entry which is preliminary data.</text>
</comment>
<evidence type="ECO:0000313" key="4">
    <source>
        <dbReference type="Proteomes" id="UP000245283"/>
    </source>
</evidence>